<dbReference type="eggNOG" id="KOG3528">
    <property type="taxonomic scope" value="Eukaryota"/>
</dbReference>
<keyword evidence="7" id="KW-1185">Reference proteome</keyword>
<dbReference type="Pfam" id="PF00595">
    <property type="entry name" value="PDZ"/>
    <property type="match status" value="1"/>
</dbReference>
<evidence type="ECO:0000256" key="4">
    <source>
        <dbReference type="SAM" id="MobiDB-lite"/>
    </source>
</evidence>
<dbReference type="Proteomes" id="UP000027135">
    <property type="component" value="Unassembled WGS sequence"/>
</dbReference>
<evidence type="ECO:0000313" key="6">
    <source>
        <dbReference type="EMBL" id="KDR20849.1"/>
    </source>
</evidence>
<evidence type="ECO:0000259" key="5">
    <source>
        <dbReference type="PROSITE" id="PS50106"/>
    </source>
</evidence>
<dbReference type="GO" id="GO:0030036">
    <property type="term" value="P:actin cytoskeleton organization"/>
    <property type="evidence" value="ECO:0007669"/>
    <property type="project" value="TreeGrafter"/>
</dbReference>
<gene>
    <name evidence="6" type="ORF">L798_04653</name>
</gene>
<feature type="compositionally biased region" description="Polar residues" evidence="4">
    <location>
        <begin position="306"/>
        <end position="331"/>
    </location>
</feature>
<evidence type="ECO:0000256" key="1">
    <source>
        <dbReference type="ARBA" id="ARBA00004496"/>
    </source>
</evidence>
<keyword evidence="3" id="KW-0862">Zinc</keyword>
<dbReference type="InterPro" id="IPR050604">
    <property type="entry name" value="PDZ-LIM_domain"/>
</dbReference>
<keyword evidence="2" id="KW-0963">Cytoplasm</keyword>
<feature type="compositionally biased region" description="Basic and acidic residues" evidence="4">
    <location>
        <begin position="525"/>
        <end position="540"/>
    </location>
</feature>
<dbReference type="InParanoid" id="A0A067RME5"/>
<dbReference type="GO" id="GO:0003779">
    <property type="term" value="F:actin binding"/>
    <property type="evidence" value="ECO:0007669"/>
    <property type="project" value="TreeGrafter"/>
</dbReference>
<dbReference type="GO" id="GO:0030018">
    <property type="term" value="C:Z disc"/>
    <property type="evidence" value="ECO:0007669"/>
    <property type="project" value="TreeGrafter"/>
</dbReference>
<keyword evidence="3" id="KW-0479">Metal-binding</keyword>
<feature type="region of interest" description="Disordered" evidence="4">
    <location>
        <begin position="106"/>
        <end position="134"/>
    </location>
</feature>
<dbReference type="GO" id="GO:0061061">
    <property type="term" value="P:muscle structure development"/>
    <property type="evidence" value="ECO:0007669"/>
    <property type="project" value="TreeGrafter"/>
</dbReference>
<dbReference type="OrthoDB" id="44841at2759"/>
<evidence type="ECO:0000313" key="7">
    <source>
        <dbReference type="Proteomes" id="UP000027135"/>
    </source>
</evidence>
<sequence length="651" mass="72938">MLTNIGDMAEEIKLSKTDDQPWGFRVTGGLDFGTPVTVIKVTASSLAELAGLKVGDMLLQANGQPLSFMTHHEYSKFLAEAGNFIELVIVRGSLVLPPTLAALEPTATEGSEINKEESQGTSNTKPLPSSEPSLFESIFGPLDEHEDVTCSEDVIHELNDQPSQQLELTIDAQTQNEEAATPVLSKSAAEENDTVVMPEQAGNESQSQSLEHEVKVQTEETISEKVKKELTEEEIVDIMVGPAEVLTGTTIGVDFDKLEPRNDVIEKSQVLQVLKEEESELEKKKLTTFLQVPNRPKVKPKERPKQSQALPKQPEAQTEETPNQEISQNEEQTTESDQPKTEQEVEDTQLTEKEQLEGTELPKEKEEENEINNDTVEQPQAEEPDEINDNKLLDIQSQLTALLQLPAVMQQQLSIIQQQITNIMQQKLAEVNPEPAEEETEAGKEEGAAETDKKSENKDEQQELQDSGEELQDGGEEKEIAEEGQKVADTNQNVDVDQDIEGETDKLASMTENPDTQPQNETNEETSKEEHKRDIKWQRERPKKNKPLFPLTPHPRPIVLPGRIKFQMNPEEAYDDDFIAETLSGNAEVIKGTALGVNFQKYHRSYDHLKSSSVYRMIHETDKRHPGAFEGRPYKIPALEDYKQLLQNGEN</sequence>
<dbReference type="InterPro" id="IPR001478">
    <property type="entry name" value="PDZ"/>
</dbReference>
<feature type="compositionally biased region" description="Acidic residues" evidence="4">
    <location>
        <begin position="462"/>
        <end position="474"/>
    </location>
</feature>
<reference evidence="6 7" key="1">
    <citation type="journal article" date="2014" name="Nat. Commun.">
        <title>Molecular traces of alternative social organization in a termite genome.</title>
        <authorList>
            <person name="Terrapon N."/>
            <person name="Li C."/>
            <person name="Robertson H.M."/>
            <person name="Ji L."/>
            <person name="Meng X."/>
            <person name="Booth W."/>
            <person name="Chen Z."/>
            <person name="Childers C.P."/>
            <person name="Glastad K.M."/>
            <person name="Gokhale K."/>
            <person name="Gowin J."/>
            <person name="Gronenberg W."/>
            <person name="Hermansen R.A."/>
            <person name="Hu H."/>
            <person name="Hunt B.G."/>
            <person name="Huylmans A.K."/>
            <person name="Khalil S.M."/>
            <person name="Mitchell R.D."/>
            <person name="Munoz-Torres M.C."/>
            <person name="Mustard J.A."/>
            <person name="Pan H."/>
            <person name="Reese J.T."/>
            <person name="Scharf M.E."/>
            <person name="Sun F."/>
            <person name="Vogel H."/>
            <person name="Xiao J."/>
            <person name="Yang W."/>
            <person name="Yang Z."/>
            <person name="Yang Z."/>
            <person name="Zhou J."/>
            <person name="Zhu J."/>
            <person name="Brent C.S."/>
            <person name="Elsik C.G."/>
            <person name="Goodisman M.A."/>
            <person name="Liberles D.A."/>
            <person name="Roe R.M."/>
            <person name="Vargo E.L."/>
            <person name="Vilcinskas A."/>
            <person name="Wang J."/>
            <person name="Bornberg-Bauer E."/>
            <person name="Korb J."/>
            <person name="Zhang G."/>
            <person name="Liebig J."/>
        </authorList>
    </citation>
    <scope>NUCLEOTIDE SEQUENCE [LARGE SCALE GENOMIC DNA]</scope>
    <source>
        <tissue evidence="6">Whole organism</tissue>
    </source>
</reference>
<dbReference type="GO" id="GO:0005912">
    <property type="term" value="C:adherens junction"/>
    <property type="evidence" value="ECO:0007669"/>
    <property type="project" value="TreeGrafter"/>
</dbReference>
<feature type="region of interest" description="Disordered" evidence="4">
    <location>
        <begin position="201"/>
        <end position="220"/>
    </location>
</feature>
<dbReference type="STRING" id="136037.A0A067RME5"/>
<organism evidence="6 7">
    <name type="scientific">Zootermopsis nevadensis</name>
    <name type="common">Dampwood termite</name>
    <dbReference type="NCBI Taxonomy" id="136037"/>
    <lineage>
        <taxon>Eukaryota</taxon>
        <taxon>Metazoa</taxon>
        <taxon>Ecdysozoa</taxon>
        <taxon>Arthropoda</taxon>
        <taxon>Hexapoda</taxon>
        <taxon>Insecta</taxon>
        <taxon>Pterygota</taxon>
        <taxon>Neoptera</taxon>
        <taxon>Polyneoptera</taxon>
        <taxon>Dictyoptera</taxon>
        <taxon>Blattodea</taxon>
        <taxon>Blattoidea</taxon>
        <taxon>Termitoidae</taxon>
        <taxon>Termopsidae</taxon>
        <taxon>Zootermopsis</taxon>
    </lineage>
</organism>
<dbReference type="EMBL" id="KK852584">
    <property type="protein sequence ID" value="KDR20849.1"/>
    <property type="molecule type" value="Genomic_DNA"/>
</dbReference>
<evidence type="ECO:0000256" key="2">
    <source>
        <dbReference type="ARBA" id="ARBA00022490"/>
    </source>
</evidence>
<dbReference type="OMA" id="DAGAKNY"/>
<dbReference type="PROSITE" id="PS50106">
    <property type="entry name" value="PDZ"/>
    <property type="match status" value="1"/>
</dbReference>
<dbReference type="AlphaFoldDB" id="A0A067RME5"/>
<feature type="region of interest" description="Disordered" evidence="4">
    <location>
        <begin position="428"/>
        <end position="556"/>
    </location>
</feature>
<protein>
    <submittedName>
        <fullName evidence="6">PDZ and LIM domain protein 7</fullName>
    </submittedName>
</protein>
<feature type="compositionally biased region" description="Polar residues" evidence="4">
    <location>
        <begin position="510"/>
        <end position="521"/>
    </location>
</feature>
<accession>A0A067RME5</accession>
<evidence type="ECO:0000256" key="3">
    <source>
        <dbReference type="ARBA" id="ARBA00023038"/>
    </source>
</evidence>
<dbReference type="SMART" id="SM00228">
    <property type="entry name" value="PDZ"/>
    <property type="match status" value="1"/>
</dbReference>
<keyword evidence="3" id="KW-0440">LIM domain</keyword>
<feature type="domain" description="PDZ" evidence="5">
    <location>
        <begin position="11"/>
        <end position="93"/>
    </location>
</feature>
<dbReference type="FunFam" id="2.30.42.10:FF:000055">
    <property type="entry name" value="PDZ and LIM domain protein 3"/>
    <property type="match status" value="1"/>
</dbReference>
<feature type="compositionally biased region" description="Basic and acidic residues" evidence="4">
    <location>
        <begin position="475"/>
        <end position="486"/>
    </location>
</feature>
<dbReference type="SUPFAM" id="SSF50156">
    <property type="entry name" value="PDZ domain-like"/>
    <property type="match status" value="1"/>
</dbReference>
<dbReference type="PANTHER" id="PTHR24214:SF38">
    <property type="entry name" value="PDZ AND LIM DOMAIN PROTEIN ZASP-RELATED"/>
    <property type="match status" value="1"/>
</dbReference>
<proteinExistence type="predicted"/>
<dbReference type="GO" id="GO:0031941">
    <property type="term" value="C:filamentous actin"/>
    <property type="evidence" value="ECO:0007669"/>
    <property type="project" value="TreeGrafter"/>
</dbReference>
<feature type="region of interest" description="Disordered" evidence="4">
    <location>
        <begin position="275"/>
        <end position="389"/>
    </location>
</feature>
<dbReference type="InterPro" id="IPR036034">
    <property type="entry name" value="PDZ_sf"/>
</dbReference>
<name>A0A067RME5_ZOONE</name>
<feature type="compositionally biased region" description="Basic and acidic residues" evidence="4">
    <location>
        <begin position="441"/>
        <end position="461"/>
    </location>
</feature>
<feature type="compositionally biased region" description="Basic and acidic residues" evidence="4">
    <location>
        <begin position="210"/>
        <end position="220"/>
    </location>
</feature>
<dbReference type="Gene3D" id="2.30.42.10">
    <property type="match status" value="1"/>
</dbReference>
<dbReference type="GO" id="GO:0051371">
    <property type="term" value="F:muscle alpha-actinin binding"/>
    <property type="evidence" value="ECO:0007669"/>
    <property type="project" value="TreeGrafter"/>
</dbReference>
<dbReference type="PANTHER" id="PTHR24214">
    <property type="entry name" value="PDZ AND LIM DOMAIN PROTEIN ZASP"/>
    <property type="match status" value="1"/>
</dbReference>
<feature type="compositionally biased region" description="Basic and acidic residues" evidence="4">
    <location>
        <begin position="350"/>
        <end position="366"/>
    </location>
</feature>
<dbReference type="GO" id="GO:0001725">
    <property type="term" value="C:stress fiber"/>
    <property type="evidence" value="ECO:0007669"/>
    <property type="project" value="TreeGrafter"/>
</dbReference>
<comment type="subcellular location">
    <subcellularLocation>
        <location evidence="1">Cytoplasm</location>
    </subcellularLocation>
</comment>